<evidence type="ECO:0000259" key="1">
    <source>
        <dbReference type="Pfam" id="PF01575"/>
    </source>
</evidence>
<dbReference type="RefSeq" id="WP_249701894.1">
    <property type="nucleotide sequence ID" value="NZ_JAMFLX010000057.1"/>
</dbReference>
<name>A0ABT0PLT1_9GAMM</name>
<dbReference type="PANTHER" id="PTHR43437:SF3">
    <property type="entry name" value="HYDROXYACYL-THIOESTER DEHYDRATASE TYPE 2, MITOCHONDRIAL"/>
    <property type="match status" value="1"/>
</dbReference>
<keyword evidence="3" id="KW-1185">Reference proteome</keyword>
<evidence type="ECO:0000313" key="3">
    <source>
        <dbReference type="Proteomes" id="UP001203338"/>
    </source>
</evidence>
<proteinExistence type="predicted"/>
<protein>
    <submittedName>
        <fullName evidence="2">MaoC family dehydratase</fullName>
    </submittedName>
</protein>
<reference evidence="2 3" key="1">
    <citation type="submission" date="2022-05" db="EMBL/GenBank/DDBJ databases">
        <authorList>
            <person name="Park J.-S."/>
        </authorList>
    </citation>
    <scope>NUCLEOTIDE SEQUENCE [LARGE SCALE GENOMIC DNA]</scope>
    <source>
        <strain evidence="2 3">2012CJ34-2</strain>
    </source>
</reference>
<dbReference type="Gene3D" id="3.10.129.10">
    <property type="entry name" value="Hotdog Thioesterase"/>
    <property type="match status" value="1"/>
</dbReference>
<dbReference type="Proteomes" id="UP001203338">
    <property type="component" value="Unassembled WGS sequence"/>
</dbReference>
<accession>A0ABT0PLT1</accession>
<comment type="caution">
    <text evidence="2">The sequence shown here is derived from an EMBL/GenBank/DDBJ whole genome shotgun (WGS) entry which is preliminary data.</text>
</comment>
<dbReference type="InterPro" id="IPR002539">
    <property type="entry name" value="MaoC-like_dom"/>
</dbReference>
<organism evidence="2 3">
    <name type="scientific">Parendozoicomonas callyspongiae</name>
    <dbReference type="NCBI Taxonomy" id="2942213"/>
    <lineage>
        <taxon>Bacteria</taxon>
        <taxon>Pseudomonadati</taxon>
        <taxon>Pseudomonadota</taxon>
        <taxon>Gammaproteobacteria</taxon>
        <taxon>Oceanospirillales</taxon>
        <taxon>Endozoicomonadaceae</taxon>
        <taxon>Parendozoicomonas</taxon>
    </lineage>
</organism>
<evidence type="ECO:0000313" key="2">
    <source>
        <dbReference type="EMBL" id="MCL6272206.1"/>
    </source>
</evidence>
<dbReference type="SUPFAM" id="SSF54637">
    <property type="entry name" value="Thioesterase/thiol ester dehydrase-isomerase"/>
    <property type="match status" value="1"/>
</dbReference>
<sequence length="142" mass="15817">MDNKLIFDRFTIEDLSIGMGASYSQTITDTDIKAFAGISGDNNPVHMSDEYAENSRFKKRIAHGLMSASFFSALFGTKIPGPGCVYVSQTLNFKKPVYLNDTVTAKVTVTDIDLKRKRVFFKTECKVKARTVITGEAEIYIP</sequence>
<dbReference type="CDD" id="cd03449">
    <property type="entry name" value="R_hydratase"/>
    <property type="match status" value="1"/>
</dbReference>
<dbReference type="InterPro" id="IPR050965">
    <property type="entry name" value="UPF0336/Enoyl-CoA_hydratase"/>
</dbReference>
<dbReference type="InterPro" id="IPR029069">
    <property type="entry name" value="HotDog_dom_sf"/>
</dbReference>
<gene>
    <name evidence="2" type="ORF">M3P05_19990</name>
</gene>
<feature type="domain" description="MaoC-like" evidence="1">
    <location>
        <begin position="21"/>
        <end position="125"/>
    </location>
</feature>
<dbReference type="EMBL" id="JAMFLX010000057">
    <property type="protein sequence ID" value="MCL6272206.1"/>
    <property type="molecule type" value="Genomic_DNA"/>
</dbReference>
<dbReference type="PANTHER" id="PTHR43437">
    <property type="entry name" value="HYDROXYACYL-THIOESTER DEHYDRATASE TYPE 2, MITOCHONDRIAL-RELATED"/>
    <property type="match status" value="1"/>
</dbReference>
<dbReference type="Pfam" id="PF01575">
    <property type="entry name" value="MaoC_dehydratas"/>
    <property type="match status" value="1"/>
</dbReference>